<dbReference type="Proteomes" id="UP000316609">
    <property type="component" value="Unassembled WGS sequence"/>
</dbReference>
<proteinExistence type="predicted"/>
<dbReference type="PANTHER" id="PTHR30469:SF15">
    <property type="entry name" value="HLYD FAMILY OF SECRETION PROTEINS"/>
    <property type="match status" value="1"/>
</dbReference>
<feature type="chain" id="PRO_5021721180" evidence="1">
    <location>
        <begin position="24"/>
        <end position="331"/>
    </location>
</feature>
<name>A0A538TN63_UNCEI</name>
<feature type="signal peptide" evidence="1">
    <location>
        <begin position="1"/>
        <end position="23"/>
    </location>
</feature>
<gene>
    <name evidence="2" type="ORF">E6K78_08335</name>
</gene>
<comment type="caution">
    <text evidence="2">The sequence shown here is derived from an EMBL/GenBank/DDBJ whole genome shotgun (WGS) entry which is preliminary data.</text>
</comment>
<evidence type="ECO:0000313" key="2">
    <source>
        <dbReference type="EMBL" id="TMQ65079.1"/>
    </source>
</evidence>
<dbReference type="EMBL" id="VBOY01000076">
    <property type="protein sequence ID" value="TMQ65079.1"/>
    <property type="molecule type" value="Genomic_DNA"/>
</dbReference>
<protein>
    <submittedName>
        <fullName evidence="2">HlyD family efflux transporter periplasmic adaptor subunit</fullName>
    </submittedName>
</protein>
<evidence type="ECO:0000313" key="3">
    <source>
        <dbReference type="Proteomes" id="UP000316609"/>
    </source>
</evidence>
<dbReference type="GO" id="GO:1990281">
    <property type="term" value="C:efflux pump complex"/>
    <property type="evidence" value="ECO:0007669"/>
    <property type="project" value="TreeGrafter"/>
</dbReference>
<dbReference type="GO" id="GO:0015562">
    <property type="term" value="F:efflux transmembrane transporter activity"/>
    <property type="evidence" value="ECO:0007669"/>
    <property type="project" value="TreeGrafter"/>
</dbReference>
<sequence>MKGPFPLLAVVALALALVLPGCGGPSSGGDEAGEAGSGPVVTVRAGTVSVQRFADTVIATGQWRSSGDVVIAAPFACTVESLQPHVGDTVAQGQRLGWLVTRESRSALRGAELLREQARTPTESTEAGRALALARRDLVRVPLVSPRAGIVTRRAAEVGAEVNEGTELITLTPREALVCETHVPAAMASRVRVGQQATLREDGASEIHRARVQRVLPSVSAVDQSRLVWLAPEGFSPPPALDRFVTATTEVGPPRNALAVPDSAVIEDDLTSATQVAVIGADGTANWTTVTLGAHAEGRRELVSPALPAGSRVIVVGQRGLPDHTRVKVTR</sequence>
<evidence type="ECO:0000256" key="1">
    <source>
        <dbReference type="SAM" id="SignalP"/>
    </source>
</evidence>
<keyword evidence="1" id="KW-0732">Signal</keyword>
<dbReference type="Gene3D" id="2.40.50.100">
    <property type="match status" value="1"/>
</dbReference>
<organism evidence="2 3">
    <name type="scientific">Eiseniibacteriota bacterium</name>
    <dbReference type="NCBI Taxonomy" id="2212470"/>
    <lineage>
        <taxon>Bacteria</taxon>
        <taxon>Candidatus Eiseniibacteriota</taxon>
    </lineage>
</organism>
<dbReference type="PANTHER" id="PTHR30469">
    <property type="entry name" value="MULTIDRUG RESISTANCE PROTEIN MDTA"/>
    <property type="match status" value="1"/>
</dbReference>
<accession>A0A538TN63</accession>
<reference evidence="2 3" key="1">
    <citation type="journal article" date="2019" name="Nat. Microbiol.">
        <title>Mediterranean grassland soil C-N compound turnover is dependent on rainfall and depth, and is mediated by genomically divergent microorganisms.</title>
        <authorList>
            <person name="Diamond S."/>
            <person name="Andeer P.F."/>
            <person name="Li Z."/>
            <person name="Crits-Christoph A."/>
            <person name="Burstein D."/>
            <person name="Anantharaman K."/>
            <person name="Lane K.R."/>
            <person name="Thomas B.C."/>
            <person name="Pan C."/>
            <person name="Northen T.R."/>
            <person name="Banfield J.F."/>
        </authorList>
    </citation>
    <scope>NUCLEOTIDE SEQUENCE [LARGE SCALE GENOMIC DNA]</scope>
    <source>
        <strain evidence="2">WS_8</strain>
    </source>
</reference>
<dbReference type="Gene3D" id="2.40.420.20">
    <property type="match status" value="1"/>
</dbReference>
<dbReference type="AlphaFoldDB" id="A0A538TN63"/>